<dbReference type="AlphaFoldDB" id="M8AY81"/>
<sequence>MPATLAVMTINSQRPDLMAEVLQIGISPSPPGFDSTRVCVFLDQRDKFSLVADVPVVG</sequence>
<dbReference type="Gene3D" id="3.30.10.10">
    <property type="entry name" value="Trypsin Inhibitor V, subunit A"/>
    <property type="match status" value="1"/>
</dbReference>
<dbReference type="EnsemblPlants" id="EMT06354">
    <property type="protein sequence ID" value="EMT06354"/>
    <property type="gene ID" value="F775_04570"/>
</dbReference>
<comment type="similarity">
    <text evidence="1">Belongs to the protease inhibitor I13 (potato type I serine protease inhibitor) family.</text>
</comment>
<protein>
    <submittedName>
        <fullName evidence="4">Uncharacterized protein</fullName>
    </submittedName>
</protein>
<dbReference type="InterPro" id="IPR036354">
    <property type="entry name" value="Prot_inh_pot1_sf"/>
</dbReference>
<proteinExistence type="inferred from homology"/>
<name>M8AY81_AEGTA</name>
<dbReference type="GO" id="GO:0009611">
    <property type="term" value="P:response to wounding"/>
    <property type="evidence" value="ECO:0007669"/>
    <property type="project" value="InterPro"/>
</dbReference>
<dbReference type="GO" id="GO:0004867">
    <property type="term" value="F:serine-type endopeptidase inhibitor activity"/>
    <property type="evidence" value="ECO:0007669"/>
    <property type="project" value="UniProtKB-KW"/>
</dbReference>
<dbReference type="InterPro" id="IPR000864">
    <property type="entry name" value="Prot_inh_pot1"/>
</dbReference>
<keyword evidence="3" id="KW-0722">Serine protease inhibitor</keyword>
<organism evidence="4">
    <name type="scientific">Aegilops tauschii</name>
    <name type="common">Tausch's goatgrass</name>
    <name type="synonym">Aegilops squarrosa</name>
    <dbReference type="NCBI Taxonomy" id="37682"/>
    <lineage>
        <taxon>Eukaryota</taxon>
        <taxon>Viridiplantae</taxon>
        <taxon>Streptophyta</taxon>
        <taxon>Embryophyta</taxon>
        <taxon>Tracheophyta</taxon>
        <taxon>Spermatophyta</taxon>
        <taxon>Magnoliopsida</taxon>
        <taxon>Liliopsida</taxon>
        <taxon>Poales</taxon>
        <taxon>Poaceae</taxon>
        <taxon>BOP clade</taxon>
        <taxon>Pooideae</taxon>
        <taxon>Triticodae</taxon>
        <taxon>Triticeae</taxon>
        <taxon>Triticinae</taxon>
        <taxon>Aegilops</taxon>
    </lineage>
</organism>
<keyword evidence="2" id="KW-0646">Protease inhibitor</keyword>
<evidence type="ECO:0000256" key="3">
    <source>
        <dbReference type="ARBA" id="ARBA00022900"/>
    </source>
</evidence>
<accession>M8AY81</accession>
<dbReference type="SUPFAM" id="SSF54654">
    <property type="entry name" value="CI-2 family of serine protease inhibitors"/>
    <property type="match status" value="1"/>
</dbReference>
<evidence type="ECO:0000256" key="1">
    <source>
        <dbReference type="ARBA" id="ARBA00008210"/>
    </source>
</evidence>
<evidence type="ECO:0000256" key="2">
    <source>
        <dbReference type="ARBA" id="ARBA00022690"/>
    </source>
</evidence>
<dbReference type="Pfam" id="PF00280">
    <property type="entry name" value="potato_inhibit"/>
    <property type="match status" value="1"/>
</dbReference>
<reference evidence="4" key="1">
    <citation type="submission" date="2015-06" db="UniProtKB">
        <authorList>
            <consortium name="EnsemblPlants"/>
        </authorList>
    </citation>
    <scope>IDENTIFICATION</scope>
</reference>
<evidence type="ECO:0000313" key="4">
    <source>
        <dbReference type="EnsemblPlants" id="EMT06354"/>
    </source>
</evidence>